<dbReference type="AlphaFoldDB" id="J9G3P5"/>
<keyword evidence="5" id="KW-0028">Amino-acid biosynthesis</keyword>
<keyword evidence="7" id="KW-0457">Lysine biosynthesis</keyword>
<evidence type="ECO:0000256" key="3">
    <source>
        <dbReference type="ARBA" id="ARBA00012086"/>
    </source>
</evidence>
<comment type="catalytic activity">
    <reaction evidence="10">
        <text>L-aspartate 4-semialdehyde + pyruvate = (2S,4S)-4-hydroxy-2,3,4,5-tetrahydrodipicolinate + H2O + H(+)</text>
        <dbReference type="Rhea" id="RHEA:34171"/>
        <dbReference type="ChEBI" id="CHEBI:15361"/>
        <dbReference type="ChEBI" id="CHEBI:15377"/>
        <dbReference type="ChEBI" id="CHEBI:15378"/>
        <dbReference type="ChEBI" id="CHEBI:67139"/>
        <dbReference type="ChEBI" id="CHEBI:537519"/>
        <dbReference type="EC" id="4.3.3.7"/>
    </reaction>
</comment>
<dbReference type="SUPFAM" id="SSF51569">
    <property type="entry name" value="Aldolase"/>
    <property type="match status" value="1"/>
</dbReference>
<proteinExistence type="inferred from homology"/>
<comment type="caution">
    <text evidence="11">The sequence shown here is derived from an EMBL/GenBank/DDBJ whole genome shotgun (WGS) entry which is preliminary data.</text>
</comment>
<dbReference type="GO" id="GO:0005829">
    <property type="term" value="C:cytosol"/>
    <property type="evidence" value="ECO:0007669"/>
    <property type="project" value="TreeGrafter"/>
</dbReference>
<dbReference type="EC" id="4.3.3.7" evidence="3"/>
<dbReference type="GO" id="GO:0008840">
    <property type="term" value="F:4-hydroxy-tetrahydrodipicolinate synthase activity"/>
    <property type="evidence" value="ECO:0007669"/>
    <property type="project" value="UniProtKB-EC"/>
</dbReference>
<dbReference type="UniPathway" id="UPA00034">
    <property type="reaction ID" value="UER00017"/>
</dbReference>
<dbReference type="GO" id="GO:0009089">
    <property type="term" value="P:lysine biosynthetic process via diaminopimelate"/>
    <property type="evidence" value="ECO:0007669"/>
    <property type="project" value="UniProtKB-UniPathway"/>
</dbReference>
<name>J9G3P5_9ZZZZ</name>
<evidence type="ECO:0000256" key="4">
    <source>
        <dbReference type="ARBA" id="ARBA00022490"/>
    </source>
</evidence>
<dbReference type="InterPro" id="IPR005263">
    <property type="entry name" value="DapA"/>
</dbReference>
<dbReference type="InterPro" id="IPR013785">
    <property type="entry name" value="Aldolase_TIM"/>
</dbReference>
<evidence type="ECO:0000256" key="9">
    <source>
        <dbReference type="ARBA" id="ARBA00023270"/>
    </source>
</evidence>
<reference evidence="11" key="1">
    <citation type="journal article" date="2012" name="PLoS ONE">
        <title>Gene sets for utilization of primary and secondary nutrition supplies in the distal gut of endangered iberian lynx.</title>
        <authorList>
            <person name="Alcaide M."/>
            <person name="Messina E."/>
            <person name="Richter M."/>
            <person name="Bargiela R."/>
            <person name="Peplies J."/>
            <person name="Huws S.A."/>
            <person name="Newbold C.J."/>
            <person name="Golyshin P.N."/>
            <person name="Simon M.A."/>
            <person name="Lopez G."/>
            <person name="Yakimov M.M."/>
            <person name="Ferrer M."/>
        </authorList>
    </citation>
    <scope>NUCLEOTIDE SEQUENCE</scope>
</reference>
<dbReference type="PANTHER" id="PTHR12128">
    <property type="entry name" value="DIHYDRODIPICOLINATE SYNTHASE"/>
    <property type="match status" value="1"/>
</dbReference>
<comment type="pathway">
    <text evidence="2">Amino-acid biosynthesis; L-lysine biosynthesis via DAP pathway; (S)-tetrahydrodipicolinate from L-aspartate: step 3/4.</text>
</comment>
<dbReference type="Pfam" id="PF00701">
    <property type="entry name" value="DHDPS"/>
    <property type="match status" value="1"/>
</dbReference>
<dbReference type="InterPro" id="IPR002220">
    <property type="entry name" value="DapA-like"/>
</dbReference>
<dbReference type="HAMAP" id="MF_00418">
    <property type="entry name" value="DapA"/>
    <property type="match status" value="1"/>
</dbReference>
<organism evidence="11">
    <name type="scientific">gut metagenome</name>
    <dbReference type="NCBI Taxonomy" id="749906"/>
    <lineage>
        <taxon>unclassified sequences</taxon>
        <taxon>metagenomes</taxon>
        <taxon>organismal metagenomes</taxon>
    </lineage>
</organism>
<dbReference type="PANTHER" id="PTHR12128:SF66">
    <property type="entry name" value="4-HYDROXY-2-OXOGLUTARATE ALDOLASE, MITOCHONDRIAL"/>
    <property type="match status" value="1"/>
</dbReference>
<dbReference type="PROSITE" id="PS00666">
    <property type="entry name" value="DHDPS_2"/>
    <property type="match status" value="1"/>
</dbReference>
<dbReference type="CDD" id="cd00950">
    <property type="entry name" value="DHDPS"/>
    <property type="match status" value="1"/>
</dbReference>
<protein>
    <recommendedName>
        <fullName evidence="3">4-hydroxy-tetrahydrodipicolinate synthase</fullName>
        <ecNumber evidence="3">4.3.3.7</ecNumber>
    </recommendedName>
</protein>
<evidence type="ECO:0000313" key="11">
    <source>
        <dbReference type="EMBL" id="EJX01837.1"/>
    </source>
</evidence>
<evidence type="ECO:0000256" key="7">
    <source>
        <dbReference type="ARBA" id="ARBA00023154"/>
    </source>
</evidence>
<evidence type="ECO:0000256" key="6">
    <source>
        <dbReference type="ARBA" id="ARBA00022915"/>
    </source>
</evidence>
<keyword evidence="6" id="KW-0220">Diaminopimelate biosynthesis</keyword>
<keyword evidence="8 11" id="KW-0456">Lyase</keyword>
<keyword evidence="4" id="KW-0963">Cytoplasm</keyword>
<dbReference type="NCBIfam" id="TIGR00674">
    <property type="entry name" value="dapA"/>
    <property type="match status" value="1"/>
</dbReference>
<comment type="function">
    <text evidence="1">Catalyzes the condensation of (S)-aspartate-beta-semialdehyde [(S)-ASA] and pyruvate to 4-hydroxy-tetrahydrodipicolinate (HTPA).</text>
</comment>
<accession>J9G3P5</accession>
<evidence type="ECO:0000256" key="2">
    <source>
        <dbReference type="ARBA" id="ARBA00005120"/>
    </source>
</evidence>
<dbReference type="EMBL" id="AMCI01002798">
    <property type="protein sequence ID" value="EJX01837.1"/>
    <property type="molecule type" value="Genomic_DNA"/>
</dbReference>
<sequence>MRLNNVFKGLGVALVTPFQKDGSVDYAALEELVQAHIDGATDFLCVLGTTAETPCLTAEEKRKVLDTVVRQVDKRMPILLGCGCNHTAEVVRYLQEEDLSGVDGVLVVVPYYNKPSQEGLYQHFCAVAAATPLPVVLYNVPGRTGVNMEAATTLRIAAAHENVVAVKEASGNLAQIDAIIEGAPEGFEVLSGDDAITFELMGLGAVGVISVVGNAYPEEFGAMVHALQKGQQQEALAFHRRFHALYPLMVAEGNPAGVKALLAVKGKIQQVLRLPLVPVSQTTFDRVAAAEKAF</sequence>
<dbReference type="GO" id="GO:0019877">
    <property type="term" value="P:diaminopimelate biosynthetic process"/>
    <property type="evidence" value="ECO:0007669"/>
    <property type="project" value="UniProtKB-KW"/>
</dbReference>
<evidence type="ECO:0000256" key="1">
    <source>
        <dbReference type="ARBA" id="ARBA00003294"/>
    </source>
</evidence>
<dbReference type="PRINTS" id="PR00146">
    <property type="entry name" value="DHPICSNTHASE"/>
</dbReference>
<dbReference type="SMART" id="SM01130">
    <property type="entry name" value="DHDPS"/>
    <property type="match status" value="1"/>
</dbReference>
<dbReference type="InterPro" id="IPR020625">
    <property type="entry name" value="Schiff_base-form_aldolases_AS"/>
</dbReference>
<dbReference type="Gene3D" id="3.20.20.70">
    <property type="entry name" value="Aldolase class I"/>
    <property type="match status" value="1"/>
</dbReference>
<evidence type="ECO:0000256" key="5">
    <source>
        <dbReference type="ARBA" id="ARBA00022605"/>
    </source>
</evidence>
<keyword evidence="9" id="KW-0704">Schiff base</keyword>
<gene>
    <name evidence="11" type="ORF">EVA_10060</name>
</gene>
<evidence type="ECO:0000256" key="8">
    <source>
        <dbReference type="ARBA" id="ARBA00023239"/>
    </source>
</evidence>
<evidence type="ECO:0000256" key="10">
    <source>
        <dbReference type="ARBA" id="ARBA00047836"/>
    </source>
</evidence>
<dbReference type="PIRSF" id="PIRSF001365">
    <property type="entry name" value="DHDPS"/>
    <property type="match status" value="1"/>
</dbReference>